<dbReference type="Proteomes" id="UP000428260">
    <property type="component" value="Chromosome"/>
</dbReference>
<evidence type="ECO:0000313" key="1">
    <source>
        <dbReference type="EMBL" id="QGY43565.1"/>
    </source>
</evidence>
<sequence>MAKKYEYKTILIKGPQLGVFAEFPFESAKEFGTRKAIRVKAAFDGKMYRMSLLPHGNGTHWLHLKKDIRKAIGKTEGDSVHIVVEKDEAPPEITVPEYLQWLLEDDPKMMKAFNKLSYSAKKFWVGFIDEPKSKDGKVTRVNRFFEFLMENKMK</sequence>
<protein>
    <submittedName>
        <fullName evidence="1">DUF1905 domain-containing protein</fullName>
    </submittedName>
</protein>
<dbReference type="Gene3D" id="2.40.30.100">
    <property type="entry name" value="AF2212/PG0164-like"/>
    <property type="match status" value="1"/>
</dbReference>
<dbReference type="InterPro" id="IPR015018">
    <property type="entry name" value="DUF1905"/>
</dbReference>
<organism evidence="1 2">
    <name type="scientific">Maribellus comscasis</name>
    <dbReference type="NCBI Taxonomy" id="2681766"/>
    <lineage>
        <taxon>Bacteria</taxon>
        <taxon>Pseudomonadati</taxon>
        <taxon>Bacteroidota</taxon>
        <taxon>Bacteroidia</taxon>
        <taxon>Marinilabiliales</taxon>
        <taxon>Prolixibacteraceae</taxon>
        <taxon>Maribellus</taxon>
    </lineage>
</organism>
<dbReference type="SUPFAM" id="SSF141694">
    <property type="entry name" value="AF2212/PG0164-like"/>
    <property type="match status" value="1"/>
</dbReference>
<reference evidence="1 2" key="1">
    <citation type="submission" date="2019-11" db="EMBL/GenBank/DDBJ databases">
        <authorList>
            <person name="Zheng R.K."/>
            <person name="Sun C.M."/>
        </authorList>
    </citation>
    <scope>NUCLEOTIDE SEQUENCE [LARGE SCALE GENOMIC DNA]</scope>
    <source>
        <strain evidence="1 2">WC007</strain>
    </source>
</reference>
<proteinExistence type="predicted"/>
<dbReference type="AlphaFoldDB" id="A0A6I6JL34"/>
<dbReference type="InterPro" id="IPR037079">
    <property type="entry name" value="AF2212/PG0164-like_sf"/>
</dbReference>
<accession>A0A6I6JL34</accession>
<evidence type="ECO:0000313" key="2">
    <source>
        <dbReference type="Proteomes" id="UP000428260"/>
    </source>
</evidence>
<dbReference type="RefSeq" id="WP_158864820.1">
    <property type="nucleotide sequence ID" value="NZ_CP046401.1"/>
</dbReference>
<dbReference type="Pfam" id="PF08922">
    <property type="entry name" value="DUF1905"/>
    <property type="match status" value="1"/>
</dbReference>
<dbReference type="Pfam" id="PF13376">
    <property type="entry name" value="OmdA"/>
    <property type="match status" value="1"/>
</dbReference>
<dbReference type="KEGG" id="mcos:GM418_07795"/>
<dbReference type="EMBL" id="CP046401">
    <property type="protein sequence ID" value="QGY43565.1"/>
    <property type="molecule type" value="Genomic_DNA"/>
</dbReference>
<gene>
    <name evidence="1" type="ORF">GM418_07795</name>
</gene>
<name>A0A6I6JL34_9BACT</name>
<keyword evidence="2" id="KW-1185">Reference proteome</keyword>